<evidence type="ECO:0000313" key="2">
    <source>
        <dbReference type="EMBL" id="GAA2144829.1"/>
    </source>
</evidence>
<dbReference type="Gene3D" id="1.20.1290.10">
    <property type="entry name" value="AhpD-like"/>
    <property type="match status" value="1"/>
</dbReference>
<feature type="domain" description="Carboxymuconolactone decarboxylase-like" evidence="1">
    <location>
        <begin position="13"/>
        <end position="85"/>
    </location>
</feature>
<dbReference type="RefSeq" id="WP_091248033.1">
    <property type="nucleotide sequence ID" value="NZ_BAAAQB010000041.1"/>
</dbReference>
<dbReference type="Pfam" id="PF02627">
    <property type="entry name" value="CMD"/>
    <property type="match status" value="1"/>
</dbReference>
<organism evidence="2 3">
    <name type="scientific">Arthrobacter humicola</name>
    <dbReference type="NCBI Taxonomy" id="409291"/>
    <lineage>
        <taxon>Bacteria</taxon>
        <taxon>Bacillati</taxon>
        <taxon>Actinomycetota</taxon>
        <taxon>Actinomycetes</taxon>
        <taxon>Micrococcales</taxon>
        <taxon>Micrococcaceae</taxon>
        <taxon>Arthrobacter</taxon>
    </lineage>
</organism>
<proteinExistence type="predicted"/>
<evidence type="ECO:0000259" key="1">
    <source>
        <dbReference type="Pfam" id="PF02627"/>
    </source>
</evidence>
<comment type="caution">
    <text evidence="2">The sequence shown here is derived from an EMBL/GenBank/DDBJ whole genome shotgun (WGS) entry which is preliminary data.</text>
</comment>
<dbReference type="InterPro" id="IPR003779">
    <property type="entry name" value="CMD-like"/>
</dbReference>
<gene>
    <name evidence="2" type="ORF">GCM10009825_36740</name>
</gene>
<reference evidence="3" key="1">
    <citation type="journal article" date="2019" name="Int. J. Syst. Evol. Microbiol.">
        <title>The Global Catalogue of Microorganisms (GCM) 10K type strain sequencing project: providing services to taxonomists for standard genome sequencing and annotation.</title>
        <authorList>
            <consortium name="The Broad Institute Genomics Platform"/>
            <consortium name="The Broad Institute Genome Sequencing Center for Infectious Disease"/>
            <person name="Wu L."/>
            <person name="Ma J."/>
        </authorList>
    </citation>
    <scope>NUCLEOTIDE SEQUENCE [LARGE SCALE GENOMIC DNA]</scope>
    <source>
        <strain evidence="3">JCM 15921</strain>
    </source>
</reference>
<sequence>MAEEETPVLSTLADITAVSLERSTLDPRELMLARIAALAAVDAPAASYLLNAGTAMEVGITLEDVQGVLIAVAPIVGTPRIVAASGNLASALGFALEMAEAELEAELAEEPEG</sequence>
<name>A0ABP5LGJ5_9MICC</name>
<protein>
    <recommendedName>
        <fullName evidence="1">Carboxymuconolactone decarboxylase-like domain-containing protein</fullName>
    </recommendedName>
</protein>
<keyword evidence="3" id="KW-1185">Reference proteome</keyword>
<evidence type="ECO:0000313" key="3">
    <source>
        <dbReference type="Proteomes" id="UP001500102"/>
    </source>
</evidence>
<dbReference type="SUPFAM" id="SSF69118">
    <property type="entry name" value="AhpD-like"/>
    <property type="match status" value="1"/>
</dbReference>
<dbReference type="InterPro" id="IPR029032">
    <property type="entry name" value="AhpD-like"/>
</dbReference>
<accession>A0ABP5LGJ5</accession>
<dbReference type="Proteomes" id="UP001500102">
    <property type="component" value="Unassembled WGS sequence"/>
</dbReference>
<dbReference type="EMBL" id="BAAAQB010000041">
    <property type="protein sequence ID" value="GAA2144829.1"/>
    <property type="molecule type" value="Genomic_DNA"/>
</dbReference>